<keyword evidence="2" id="KW-0812">Transmembrane</keyword>
<feature type="compositionally biased region" description="Basic and acidic residues" evidence="1">
    <location>
        <begin position="127"/>
        <end position="152"/>
    </location>
</feature>
<dbReference type="AlphaFoldDB" id="A0A1I0IQA6"/>
<keyword evidence="2" id="KW-0472">Membrane</keyword>
<feature type="compositionally biased region" description="Basic and acidic residues" evidence="1">
    <location>
        <begin position="197"/>
        <end position="210"/>
    </location>
</feature>
<dbReference type="EMBL" id="FOHX01000005">
    <property type="protein sequence ID" value="SET98653.1"/>
    <property type="molecule type" value="Genomic_DNA"/>
</dbReference>
<feature type="compositionally biased region" description="Basic and acidic residues" evidence="1">
    <location>
        <begin position="1"/>
        <end position="14"/>
    </location>
</feature>
<feature type="compositionally biased region" description="Polar residues" evidence="1">
    <location>
        <begin position="332"/>
        <end position="349"/>
    </location>
</feature>
<dbReference type="Proteomes" id="UP000199361">
    <property type="component" value="Unassembled WGS sequence"/>
</dbReference>
<dbReference type="STRING" id="568860.SAMN05421811_10586"/>
<organism evidence="3 4">
    <name type="scientific">Nonomuraea wenchangensis</name>
    <dbReference type="NCBI Taxonomy" id="568860"/>
    <lineage>
        <taxon>Bacteria</taxon>
        <taxon>Bacillati</taxon>
        <taxon>Actinomycetota</taxon>
        <taxon>Actinomycetes</taxon>
        <taxon>Streptosporangiales</taxon>
        <taxon>Streptosporangiaceae</taxon>
        <taxon>Nonomuraea</taxon>
    </lineage>
</organism>
<feature type="region of interest" description="Disordered" evidence="1">
    <location>
        <begin position="231"/>
        <end position="399"/>
    </location>
</feature>
<evidence type="ECO:0000313" key="4">
    <source>
        <dbReference type="Proteomes" id="UP000199361"/>
    </source>
</evidence>
<dbReference type="OrthoDB" id="3534859at2"/>
<evidence type="ECO:0000256" key="1">
    <source>
        <dbReference type="SAM" id="MobiDB-lite"/>
    </source>
</evidence>
<keyword evidence="2" id="KW-1133">Transmembrane helix</keyword>
<protein>
    <submittedName>
        <fullName evidence="3">Uncharacterized protein</fullName>
    </submittedName>
</protein>
<sequence length="399" mass="42450">MVRDENDRPYEDGQGRPVNPDLTGDVLSPRWSTDDTDEQPAIQVSPSGETYILPPEPGRDVLDDLPPASSDVLSPAGQGQSGEPAYLPLDRAYDGPSDDDRPAGPDAQEGGSYDESSYANGSYEEGSYDKGSYDEGRYDEGSYDGDSRDAGSHDGGSYDNASYDGGSYGNGSYDAGFDDERPRRGFLGSGWTDDSDDAARSDRSEREGRGRTRMLVLAAAAVVLVGVGAGFALTGGSDDPCTDGRCASAGQVSTPVDSADDEAEEEAAEPAEEETADPAATTTADPSPTAAPTRTTREPAARPTATRSEEQATRPSARPSRSQEPETRDSGDQNGTVRDSQTEQTAKNEQSAKNEQTAKNEQPTRTAEKPAEESVTQEPEPAPTKEERKGLFDYLFPWA</sequence>
<evidence type="ECO:0000313" key="3">
    <source>
        <dbReference type="EMBL" id="SET98653.1"/>
    </source>
</evidence>
<feature type="compositionally biased region" description="Low complexity" evidence="1">
    <location>
        <begin position="160"/>
        <end position="175"/>
    </location>
</feature>
<keyword evidence="4" id="KW-1185">Reference proteome</keyword>
<feature type="compositionally biased region" description="Acidic residues" evidence="1">
    <location>
        <begin position="258"/>
        <end position="276"/>
    </location>
</feature>
<feature type="compositionally biased region" description="Low complexity" evidence="1">
    <location>
        <begin position="277"/>
        <end position="294"/>
    </location>
</feature>
<feature type="region of interest" description="Disordered" evidence="1">
    <location>
        <begin position="1"/>
        <end position="213"/>
    </location>
</feature>
<feature type="compositionally biased region" description="Basic and acidic residues" evidence="1">
    <location>
        <begin position="321"/>
        <end position="331"/>
    </location>
</feature>
<feature type="transmembrane region" description="Helical" evidence="2">
    <location>
        <begin position="214"/>
        <end position="233"/>
    </location>
</feature>
<accession>A0A1I0IQA6</accession>
<name>A0A1I0IQA6_9ACTN</name>
<gene>
    <name evidence="3" type="ORF">SAMN05421811_10586</name>
</gene>
<dbReference type="RefSeq" id="WP_091082078.1">
    <property type="nucleotide sequence ID" value="NZ_FOHX01000005.1"/>
</dbReference>
<reference evidence="3 4" key="1">
    <citation type="submission" date="2016-10" db="EMBL/GenBank/DDBJ databases">
        <authorList>
            <person name="de Groot N.N."/>
        </authorList>
    </citation>
    <scope>NUCLEOTIDE SEQUENCE [LARGE SCALE GENOMIC DNA]</scope>
    <source>
        <strain evidence="3 4">CGMCC 4.5598</strain>
    </source>
</reference>
<proteinExistence type="predicted"/>
<evidence type="ECO:0000256" key="2">
    <source>
        <dbReference type="SAM" id="Phobius"/>
    </source>
</evidence>